<evidence type="ECO:0000256" key="1">
    <source>
        <dbReference type="ARBA" id="ARBA00004236"/>
    </source>
</evidence>
<dbReference type="GO" id="GO:0005886">
    <property type="term" value="C:plasma membrane"/>
    <property type="evidence" value="ECO:0007669"/>
    <property type="project" value="UniProtKB-SubCell"/>
</dbReference>
<feature type="domain" description="Leucine-rich repeat-containing N-terminal plant-type" evidence="9">
    <location>
        <begin position="39"/>
        <end position="73"/>
    </location>
</feature>
<keyword evidence="3" id="KW-0433">Leucine-rich repeat</keyword>
<feature type="chain" id="PRO_5042906436" description="Leucine-rich repeat-containing N-terminal plant-type domain-containing protein" evidence="8">
    <location>
        <begin position="31"/>
        <end position="502"/>
    </location>
</feature>
<dbReference type="Pfam" id="PF13516">
    <property type="entry name" value="LRR_6"/>
    <property type="match status" value="1"/>
</dbReference>
<dbReference type="SUPFAM" id="SSF52058">
    <property type="entry name" value="L domain-like"/>
    <property type="match status" value="2"/>
</dbReference>
<evidence type="ECO:0000256" key="2">
    <source>
        <dbReference type="ARBA" id="ARBA00022475"/>
    </source>
</evidence>
<feature type="signal peptide" evidence="8">
    <location>
        <begin position="1"/>
        <end position="30"/>
    </location>
</feature>
<evidence type="ECO:0000256" key="4">
    <source>
        <dbReference type="ARBA" id="ARBA00022729"/>
    </source>
</evidence>
<dbReference type="AlphaFoldDB" id="A0AAP0NCE3"/>
<dbReference type="InterPro" id="IPR013210">
    <property type="entry name" value="LRR_N_plant-typ"/>
</dbReference>
<keyword evidence="11" id="KW-1185">Reference proteome</keyword>
<dbReference type="InterPro" id="IPR032675">
    <property type="entry name" value="LRR_dom_sf"/>
</dbReference>
<dbReference type="Proteomes" id="UP001415857">
    <property type="component" value="Unassembled WGS sequence"/>
</dbReference>
<dbReference type="EMBL" id="JBBPBK010000015">
    <property type="protein sequence ID" value="KAK9268719.1"/>
    <property type="molecule type" value="Genomic_DNA"/>
</dbReference>
<evidence type="ECO:0000313" key="10">
    <source>
        <dbReference type="EMBL" id="KAK9268719.1"/>
    </source>
</evidence>
<evidence type="ECO:0000313" key="11">
    <source>
        <dbReference type="Proteomes" id="UP001415857"/>
    </source>
</evidence>
<dbReference type="PROSITE" id="PS51450">
    <property type="entry name" value="LRR"/>
    <property type="match status" value="1"/>
</dbReference>
<keyword evidence="7" id="KW-0325">Glycoprotein</keyword>
<accession>A0AAP0NCE3</accession>
<dbReference type="Gene3D" id="3.80.10.10">
    <property type="entry name" value="Ribonuclease Inhibitor"/>
    <property type="match status" value="2"/>
</dbReference>
<comment type="subcellular location">
    <subcellularLocation>
        <location evidence="1">Cell membrane</location>
    </subcellularLocation>
</comment>
<dbReference type="FunFam" id="3.80.10.10:FF:000041">
    <property type="entry name" value="LRR receptor-like serine/threonine-protein kinase ERECTA"/>
    <property type="match status" value="1"/>
</dbReference>
<evidence type="ECO:0000256" key="3">
    <source>
        <dbReference type="ARBA" id="ARBA00022614"/>
    </source>
</evidence>
<organism evidence="10 11">
    <name type="scientific">Liquidambar formosana</name>
    <name type="common">Formosan gum</name>
    <dbReference type="NCBI Taxonomy" id="63359"/>
    <lineage>
        <taxon>Eukaryota</taxon>
        <taxon>Viridiplantae</taxon>
        <taxon>Streptophyta</taxon>
        <taxon>Embryophyta</taxon>
        <taxon>Tracheophyta</taxon>
        <taxon>Spermatophyta</taxon>
        <taxon>Magnoliopsida</taxon>
        <taxon>eudicotyledons</taxon>
        <taxon>Gunneridae</taxon>
        <taxon>Pentapetalae</taxon>
        <taxon>Saxifragales</taxon>
        <taxon>Altingiaceae</taxon>
        <taxon>Liquidambar</taxon>
    </lineage>
</organism>
<evidence type="ECO:0000259" key="9">
    <source>
        <dbReference type="Pfam" id="PF08263"/>
    </source>
</evidence>
<gene>
    <name evidence="10" type="ORF">L1049_000480</name>
</gene>
<evidence type="ECO:0000256" key="6">
    <source>
        <dbReference type="ARBA" id="ARBA00023136"/>
    </source>
</evidence>
<dbReference type="InterPro" id="IPR053213">
    <property type="entry name" value="RLP29"/>
</dbReference>
<dbReference type="Pfam" id="PF08263">
    <property type="entry name" value="LRRNT_2"/>
    <property type="match status" value="1"/>
</dbReference>
<dbReference type="InterPro" id="IPR001611">
    <property type="entry name" value="Leu-rich_rpt"/>
</dbReference>
<comment type="caution">
    <text evidence="10">The sequence shown here is derived from an EMBL/GenBank/DDBJ whole genome shotgun (WGS) entry which is preliminary data.</text>
</comment>
<sequence length="502" mass="54433">MKDMKPLHISHNPFFSLLLLAASFSLQASSSSLTGSFKDTQQLLNVKATLPNSTLLPNWLPNQNPCNFTGVSCKDDTLVSSLDLSYTPLDSDLRSVSSFLLTLDQLESLSLKSTNLTGTVSAFSASRCGALLLDVDLSSNALEGSLTDLSSFTSTSCSSLKSLNLSANSLDFSNTNSTGLQLNSIESLDFSKKVTGNIPISNCKSLEFLDLSSNNFSTEIPSFGDCLSLQHLDISSNKFHGEIGNALVACQRLALLDLSSNQFSGPIPSVPTGKLQYLSLSGNDFQGGIPLGIADACLKLLHLDLSYNNLSGSVPSNLGTCSSLEYINLSRNEFSGGLPIETLIKMSNLKKLVLSYNSFIGGLPDSLSKMTNLESLDVSSNNFSGLIPSGLCQGPKNSLKETVSSEQSVHGSYSRECWKLLSAHFARFELQFPRGDNPGEIGFLVEPSRFDNVVESPPRRDSTRGHEHPNIREFDSGLQRFDRNHSVWVKALHQFEMDLIVK</sequence>
<dbReference type="Pfam" id="PF00560">
    <property type="entry name" value="LRR_1"/>
    <property type="match status" value="5"/>
</dbReference>
<dbReference type="Pfam" id="PF12799">
    <property type="entry name" value="LRR_4"/>
    <property type="match status" value="1"/>
</dbReference>
<name>A0AAP0NCE3_LIQFO</name>
<reference evidence="10 11" key="1">
    <citation type="journal article" date="2024" name="Plant J.">
        <title>Genome sequences and population genomics reveal climatic adaptation and genomic divergence between two closely related sweetgum species.</title>
        <authorList>
            <person name="Xu W.Q."/>
            <person name="Ren C.Q."/>
            <person name="Zhang X.Y."/>
            <person name="Comes H.P."/>
            <person name="Liu X.H."/>
            <person name="Li Y.G."/>
            <person name="Kettle C.J."/>
            <person name="Jalonen R."/>
            <person name="Gaisberger H."/>
            <person name="Ma Y.Z."/>
            <person name="Qiu Y.X."/>
        </authorList>
    </citation>
    <scope>NUCLEOTIDE SEQUENCE [LARGE SCALE GENOMIC DNA]</scope>
    <source>
        <strain evidence="10">Hangzhou</strain>
    </source>
</reference>
<keyword evidence="2" id="KW-1003">Cell membrane</keyword>
<keyword evidence="4 8" id="KW-0732">Signal</keyword>
<dbReference type="PANTHER" id="PTHR48009">
    <property type="entry name" value="LEUCINE-RICH REPEAT (LRR) FAMILY PROTEIN"/>
    <property type="match status" value="1"/>
</dbReference>
<keyword evidence="5" id="KW-0677">Repeat</keyword>
<dbReference type="PANTHER" id="PTHR48009:SF4">
    <property type="entry name" value="LEUCINE-RICH REPEAT (LRR) FAMILY PROTEIN"/>
    <property type="match status" value="1"/>
</dbReference>
<dbReference type="FunFam" id="3.80.10.10:FF:000383">
    <property type="entry name" value="Leucine-rich repeat receptor protein kinase EMS1"/>
    <property type="match status" value="1"/>
</dbReference>
<protein>
    <recommendedName>
        <fullName evidence="9">Leucine-rich repeat-containing N-terminal plant-type domain-containing protein</fullName>
    </recommendedName>
</protein>
<evidence type="ECO:0000256" key="7">
    <source>
        <dbReference type="ARBA" id="ARBA00023180"/>
    </source>
</evidence>
<evidence type="ECO:0000256" key="8">
    <source>
        <dbReference type="SAM" id="SignalP"/>
    </source>
</evidence>
<evidence type="ECO:0000256" key="5">
    <source>
        <dbReference type="ARBA" id="ARBA00022737"/>
    </source>
</evidence>
<proteinExistence type="predicted"/>
<keyword evidence="6" id="KW-0472">Membrane</keyword>
<dbReference type="InterPro" id="IPR025875">
    <property type="entry name" value="Leu-rich_rpt_4"/>
</dbReference>